<evidence type="ECO:0000313" key="3">
    <source>
        <dbReference type="EMBL" id="MBI9115786.1"/>
    </source>
</evidence>
<dbReference type="InterPro" id="IPR035965">
    <property type="entry name" value="PAS-like_dom_sf"/>
</dbReference>
<dbReference type="Gene3D" id="3.30.450.20">
    <property type="entry name" value="PAS domain"/>
    <property type="match status" value="1"/>
</dbReference>
<dbReference type="SMART" id="SM01012">
    <property type="entry name" value="ANTAR"/>
    <property type="match status" value="1"/>
</dbReference>
<dbReference type="Pfam" id="PF03861">
    <property type="entry name" value="ANTAR"/>
    <property type="match status" value="1"/>
</dbReference>
<evidence type="ECO:0000259" key="2">
    <source>
        <dbReference type="PROSITE" id="PS50921"/>
    </source>
</evidence>
<feature type="region of interest" description="Disordered" evidence="1">
    <location>
        <begin position="252"/>
        <end position="273"/>
    </location>
</feature>
<organism evidence="3 4">
    <name type="scientific">Sanguibacter suaedae</name>
    <dbReference type="NCBI Taxonomy" id="2795737"/>
    <lineage>
        <taxon>Bacteria</taxon>
        <taxon>Bacillati</taxon>
        <taxon>Actinomycetota</taxon>
        <taxon>Actinomycetes</taxon>
        <taxon>Micrococcales</taxon>
        <taxon>Sanguibacteraceae</taxon>
        <taxon>Sanguibacter</taxon>
    </lineage>
</organism>
<sequence>MTDTWWWSDEVYEIYGFEPHEVVPSGDLVLAHVVAEDRGSVEVAVEALRSSGAAFSRVHRIVDARGVERTLVLTGRWEDPDGPTSACISGTIIDLTETQHEAAQREAAESIRAAAGSRAAIEQAKGILMAAFGLSEDEAFGMLKQRSNEANVKLRELAEGLVAAASSGRGDGVPQLGDQGAVSGRRTYRLVDRHGTEVYRETSRAEDIAIALAARDFLDIAVSVARDEALWIQTRSADGEWVTAGEVPWVASGPAPLSSGTSAARPPAARQRG</sequence>
<dbReference type="AlphaFoldDB" id="A0A934I7R7"/>
<dbReference type="GO" id="GO:0003723">
    <property type="term" value="F:RNA binding"/>
    <property type="evidence" value="ECO:0007669"/>
    <property type="project" value="InterPro"/>
</dbReference>
<evidence type="ECO:0000313" key="4">
    <source>
        <dbReference type="Proteomes" id="UP000602087"/>
    </source>
</evidence>
<dbReference type="InterPro" id="IPR013655">
    <property type="entry name" value="PAS_fold_3"/>
</dbReference>
<protein>
    <submittedName>
        <fullName evidence="3">PAS and ANTAR domain-containing protein</fullName>
    </submittedName>
</protein>
<feature type="domain" description="ANTAR" evidence="2">
    <location>
        <begin position="101"/>
        <end position="162"/>
    </location>
</feature>
<dbReference type="Gene3D" id="1.10.10.10">
    <property type="entry name" value="Winged helix-like DNA-binding domain superfamily/Winged helix DNA-binding domain"/>
    <property type="match status" value="1"/>
</dbReference>
<dbReference type="SUPFAM" id="SSF55785">
    <property type="entry name" value="PYP-like sensor domain (PAS domain)"/>
    <property type="match status" value="1"/>
</dbReference>
<name>A0A934I7R7_9MICO</name>
<gene>
    <name evidence="3" type="ORF">JAV76_12255</name>
</gene>
<accession>A0A934I7R7</accession>
<keyword evidence="4" id="KW-1185">Reference proteome</keyword>
<dbReference type="RefSeq" id="WP_198734352.1">
    <property type="nucleotide sequence ID" value="NZ_JAEINH010000010.1"/>
</dbReference>
<comment type="caution">
    <text evidence="3">The sequence shown here is derived from an EMBL/GenBank/DDBJ whole genome shotgun (WGS) entry which is preliminary data.</text>
</comment>
<dbReference type="SUPFAM" id="SSF52172">
    <property type="entry name" value="CheY-like"/>
    <property type="match status" value="1"/>
</dbReference>
<dbReference type="InterPro" id="IPR005561">
    <property type="entry name" value="ANTAR"/>
</dbReference>
<dbReference type="InterPro" id="IPR036388">
    <property type="entry name" value="WH-like_DNA-bd_sf"/>
</dbReference>
<evidence type="ECO:0000256" key="1">
    <source>
        <dbReference type="SAM" id="MobiDB-lite"/>
    </source>
</evidence>
<dbReference type="InterPro" id="IPR011006">
    <property type="entry name" value="CheY-like_superfamily"/>
</dbReference>
<dbReference type="PROSITE" id="PS50921">
    <property type="entry name" value="ANTAR"/>
    <property type="match status" value="1"/>
</dbReference>
<dbReference type="Pfam" id="PF08447">
    <property type="entry name" value="PAS_3"/>
    <property type="match status" value="1"/>
</dbReference>
<dbReference type="Proteomes" id="UP000602087">
    <property type="component" value="Unassembled WGS sequence"/>
</dbReference>
<proteinExistence type="predicted"/>
<dbReference type="EMBL" id="JAEINH010000010">
    <property type="protein sequence ID" value="MBI9115786.1"/>
    <property type="molecule type" value="Genomic_DNA"/>
</dbReference>
<reference evidence="3" key="1">
    <citation type="submission" date="2020-12" db="EMBL/GenBank/DDBJ databases">
        <title>Sanguibacter suaedae sp. nov., isolated from Suaeda aralocaspica.</title>
        <authorList>
            <person name="Ma Q."/>
        </authorList>
    </citation>
    <scope>NUCLEOTIDE SEQUENCE</scope>
    <source>
        <strain evidence="3">YZGR15</strain>
    </source>
</reference>